<accession>A0A1Q9DX09</accession>
<dbReference type="PANTHER" id="PTHR10099:SF1">
    <property type="entry name" value="PHOSPHORIBOSYLFORMYLGLYCINAMIDINE SYNTHASE"/>
    <property type="match status" value="1"/>
</dbReference>
<dbReference type="GO" id="GO:0005737">
    <property type="term" value="C:cytoplasm"/>
    <property type="evidence" value="ECO:0007669"/>
    <property type="project" value="TreeGrafter"/>
</dbReference>
<proteinExistence type="predicted"/>
<dbReference type="PANTHER" id="PTHR10099">
    <property type="entry name" value="PHOSPHORIBOSYLFORMYLGLYCINAMIDINE SYNTHASE"/>
    <property type="match status" value="1"/>
</dbReference>
<evidence type="ECO:0000256" key="2">
    <source>
        <dbReference type="ARBA" id="ARBA00022741"/>
    </source>
</evidence>
<evidence type="ECO:0000313" key="6">
    <source>
        <dbReference type="EMBL" id="OLP99714.1"/>
    </source>
</evidence>
<gene>
    <name evidence="6" type="ORF">AK812_SmicGene17691</name>
</gene>
<keyword evidence="3" id="KW-0658">Purine biosynthesis</keyword>
<organism evidence="6 7">
    <name type="scientific">Symbiodinium microadriaticum</name>
    <name type="common">Dinoflagellate</name>
    <name type="synonym">Zooxanthella microadriatica</name>
    <dbReference type="NCBI Taxonomy" id="2951"/>
    <lineage>
        <taxon>Eukaryota</taxon>
        <taxon>Sar</taxon>
        <taxon>Alveolata</taxon>
        <taxon>Dinophyceae</taxon>
        <taxon>Suessiales</taxon>
        <taxon>Symbiodiniaceae</taxon>
        <taxon>Symbiodinium</taxon>
    </lineage>
</organism>
<dbReference type="GO" id="GO:0006164">
    <property type="term" value="P:purine nucleotide biosynthetic process"/>
    <property type="evidence" value="ECO:0007669"/>
    <property type="project" value="UniProtKB-KW"/>
</dbReference>
<comment type="caution">
    <text evidence="6">The sequence shown here is derived from an EMBL/GenBank/DDBJ whole genome shotgun (WGS) entry which is preliminary data.</text>
</comment>
<feature type="domain" description="Phosphoribosylformylglycinamidine synthase N-terminal" evidence="5">
    <location>
        <begin position="108"/>
        <end position="189"/>
    </location>
</feature>
<keyword evidence="7" id="KW-1185">Reference proteome</keyword>
<dbReference type="GO" id="GO:0005524">
    <property type="term" value="F:ATP binding"/>
    <property type="evidence" value="ECO:0007669"/>
    <property type="project" value="UniProtKB-KW"/>
</dbReference>
<keyword evidence="2" id="KW-0547">Nucleotide-binding</keyword>
<dbReference type="SUPFAM" id="SSF82697">
    <property type="entry name" value="PurS-like"/>
    <property type="match status" value="1"/>
</dbReference>
<dbReference type="InterPro" id="IPR036604">
    <property type="entry name" value="PurS-like_sf"/>
</dbReference>
<protein>
    <submittedName>
        <fullName evidence="6">Putative phosphoribosylformylglycinamidine synthase, chloroplastic/mitochondrial</fullName>
    </submittedName>
</protein>
<evidence type="ECO:0000256" key="1">
    <source>
        <dbReference type="ARBA" id="ARBA00022598"/>
    </source>
</evidence>
<evidence type="ECO:0000313" key="7">
    <source>
        <dbReference type="Proteomes" id="UP000186817"/>
    </source>
</evidence>
<evidence type="ECO:0000259" key="5">
    <source>
        <dbReference type="Pfam" id="PF18076"/>
    </source>
</evidence>
<dbReference type="InterPro" id="IPR040707">
    <property type="entry name" value="FGAR-AT_N"/>
</dbReference>
<name>A0A1Q9DX09_SYMMI</name>
<dbReference type="Proteomes" id="UP000186817">
    <property type="component" value="Unassembled WGS sequence"/>
</dbReference>
<dbReference type="Pfam" id="PF18076">
    <property type="entry name" value="FGAR-AT_N"/>
    <property type="match status" value="1"/>
</dbReference>
<evidence type="ECO:0000256" key="3">
    <source>
        <dbReference type="ARBA" id="ARBA00022755"/>
    </source>
</evidence>
<reference evidence="6 7" key="1">
    <citation type="submission" date="2016-02" db="EMBL/GenBank/DDBJ databases">
        <title>Genome analysis of coral dinoflagellate symbionts highlights evolutionary adaptations to a symbiotic lifestyle.</title>
        <authorList>
            <person name="Aranda M."/>
            <person name="Li Y."/>
            <person name="Liew Y.J."/>
            <person name="Baumgarten S."/>
            <person name="Simakov O."/>
            <person name="Wilson M."/>
            <person name="Piel J."/>
            <person name="Ashoor H."/>
            <person name="Bougouffa S."/>
            <person name="Bajic V.B."/>
            <person name="Ryu T."/>
            <person name="Ravasi T."/>
            <person name="Bayer T."/>
            <person name="Micklem G."/>
            <person name="Kim H."/>
            <person name="Bhak J."/>
            <person name="Lajeunesse T.C."/>
            <person name="Voolstra C.R."/>
        </authorList>
    </citation>
    <scope>NUCLEOTIDE SEQUENCE [LARGE SCALE GENOMIC DNA]</scope>
    <source>
        <strain evidence="6 7">CCMP2467</strain>
    </source>
</reference>
<keyword evidence="4" id="KW-0067">ATP-binding</keyword>
<keyword evidence="1" id="KW-0436">Ligase</keyword>
<sequence>MKRLLLSLQSDGALERAVAAVDQGAEWPAAADVAELSLVCAAHEELPTHAKLWIDPFRTQHSTQRLPPTPHAMTAPLLHYFRVADLHLSPALQKKAADAGFTMVGSEICFNIQATGSLDADETKKLEYLLCETFEPEKFGSKSFLTGTVMEVGPRQQFTSAWSTNAVSICHSIALTKIVRIEKSRRYQV</sequence>
<evidence type="ECO:0000256" key="4">
    <source>
        <dbReference type="ARBA" id="ARBA00022840"/>
    </source>
</evidence>
<dbReference type="OrthoDB" id="6666987at2759"/>
<dbReference type="GO" id="GO:0004642">
    <property type="term" value="F:phosphoribosylformylglycinamidine synthase activity"/>
    <property type="evidence" value="ECO:0007669"/>
    <property type="project" value="TreeGrafter"/>
</dbReference>
<dbReference type="AlphaFoldDB" id="A0A1Q9DX09"/>
<dbReference type="EMBL" id="LSRX01000352">
    <property type="protein sequence ID" value="OLP99714.1"/>
    <property type="molecule type" value="Genomic_DNA"/>
</dbReference>